<protein>
    <recommendedName>
        <fullName evidence="4">DUF4363 family protein</fullName>
    </recommendedName>
</protein>
<dbReference type="Proteomes" id="UP001501047">
    <property type="component" value="Unassembled WGS sequence"/>
</dbReference>
<comment type="caution">
    <text evidence="2">The sequence shown here is derived from an EMBL/GenBank/DDBJ whole genome shotgun (WGS) entry which is preliminary data.</text>
</comment>
<gene>
    <name evidence="2" type="ORF">GCM10008908_06390</name>
</gene>
<organism evidence="2 3">
    <name type="scientific">Clostridium subterminale</name>
    <dbReference type="NCBI Taxonomy" id="1550"/>
    <lineage>
        <taxon>Bacteria</taxon>
        <taxon>Bacillati</taxon>
        <taxon>Bacillota</taxon>
        <taxon>Clostridia</taxon>
        <taxon>Eubacteriales</taxon>
        <taxon>Clostridiaceae</taxon>
        <taxon>Clostridium</taxon>
    </lineage>
</organism>
<feature type="transmembrane region" description="Helical" evidence="1">
    <location>
        <begin position="12"/>
        <end position="31"/>
    </location>
</feature>
<evidence type="ECO:0000256" key="1">
    <source>
        <dbReference type="SAM" id="Phobius"/>
    </source>
</evidence>
<keyword evidence="1" id="KW-0812">Transmembrane</keyword>
<evidence type="ECO:0000313" key="3">
    <source>
        <dbReference type="Proteomes" id="UP001501047"/>
    </source>
</evidence>
<reference evidence="2 3" key="1">
    <citation type="journal article" date="2019" name="Int. J. Syst. Evol. Microbiol.">
        <title>The Global Catalogue of Microorganisms (GCM) 10K type strain sequencing project: providing services to taxonomists for standard genome sequencing and annotation.</title>
        <authorList>
            <consortium name="The Broad Institute Genomics Platform"/>
            <consortium name="The Broad Institute Genome Sequencing Center for Infectious Disease"/>
            <person name="Wu L."/>
            <person name="Ma J."/>
        </authorList>
    </citation>
    <scope>NUCLEOTIDE SEQUENCE [LARGE SCALE GENOMIC DNA]</scope>
    <source>
        <strain evidence="2 3">JCM 1417</strain>
    </source>
</reference>
<keyword evidence="1" id="KW-0472">Membrane</keyword>
<keyword evidence="1" id="KW-1133">Transmembrane helix</keyword>
<evidence type="ECO:0000313" key="2">
    <source>
        <dbReference type="EMBL" id="GAA0767398.1"/>
    </source>
</evidence>
<sequence>MDTRKYKLINSAVVIATIILLIVYGITQINLDNAKEHRDLVKSNHEQTKNKEEFKLGEFLNRLRSYNDISLNNIVIYDSWGEVTIQCEGDFTTFKNLLGDLGEMDEIKEINSFVVEEETCTFTLIFNTRI</sequence>
<keyword evidence="3" id="KW-1185">Reference proteome</keyword>
<proteinExistence type="predicted"/>
<dbReference type="EMBL" id="BAAACI010000001">
    <property type="protein sequence ID" value="GAA0767398.1"/>
    <property type="molecule type" value="Genomic_DNA"/>
</dbReference>
<evidence type="ECO:0008006" key="4">
    <source>
        <dbReference type="Google" id="ProtNLM"/>
    </source>
</evidence>
<dbReference type="RefSeq" id="WP_343823553.1">
    <property type="nucleotide sequence ID" value="NZ_BAAACI010000001.1"/>
</dbReference>
<name>A0ABN1KHY8_CLOSU</name>
<accession>A0ABN1KHY8</accession>